<dbReference type="CDD" id="cd01561">
    <property type="entry name" value="CBS_like"/>
    <property type="match status" value="1"/>
</dbReference>
<protein>
    <submittedName>
        <fullName evidence="4">Pyridoxal-phosphate dependent enzyme</fullName>
    </submittedName>
</protein>
<dbReference type="InterPro" id="IPR050214">
    <property type="entry name" value="Cys_Synth/Cystath_Beta-Synth"/>
</dbReference>
<keyword evidence="2" id="KW-0663">Pyridoxal phosphate</keyword>
<dbReference type="RefSeq" id="WP_317540526.1">
    <property type="nucleotide sequence ID" value="NZ_JAWLKB010000001.1"/>
</dbReference>
<comment type="caution">
    <text evidence="4">The sequence shown here is derived from an EMBL/GenBank/DDBJ whole genome shotgun (WGS) entry which is preliminary data.</text>
</comment>
<dbReference type="SUPFAM" id="SSF53686">
    <property type="entry name" value="Tryptophan synthase beta subunit-like PLP-dependent enzymes"/>
    <property type="match status" value="1"/>
</dbReference>
<feature type="domain" description="Tryptophan synthase beta chain-like PALP" evidence="3">
    <location>
        <begin position="20"/>
        <end position="317"/>
    </location>
</feature>
<dbReference type="Gene3D" id="3.40.50.1100">
    <property type="match status" value="2"/>
</dbReference>
<dbReference type="InterPro" id="IPR001216">
    <property type="entry name" value="P-phosphate_BS"/>
</dbReference>
<organism evidence="4 5">
    <name type="scientific">Rhodococcus globerulus</name>
    <dbReference type="NCBI Taxonomy" id="33008"/>
    <lineage>
        <taxon>Bacteria</taxon>
        <taxon>Bacillati</taxon>
        <taxon>Actinomycetota</taxon>
        <taxon>Actinomycetes</taxon>
        <taxon>Mycobacteriales</taxon>
        <taxon>Nocardiaceae</taxon>
        <taxon>Rhodococcus</taxon>
    </lineage>
</organism>
<keyword evidence="5" id="KW-1185">Reference proteome</keyword>
<reference evidence="4 5" key="1">
    <citation type="submission" date="2023-10" db="EMBL/GenBank/DDBJ databases">
        <title>Development of a sustainable strategy for remediation of hydrocarbon-contaminated territories based on the waste exchange concept.</title>
        <authorList>
            <person name="Krivoruchko A."/>
        </authorList>
    </citation>
    <scope>NUCLEOTIDE SEQUENCE [LARGE SCALE GENOMIC DNA]</scope>
    <source>
        <strain evidence="4 5">IEGM 1203</strain>
    </source>
</reference>
<dbReference type="PROSITE" id="PS00901">
    <property type="entry name" value="CYS_SYNTHASE"/>
    <property type="match status" value="1"/>
</dbReference>
<name>A0ABU4BMN4_RHOGO</name>
<dbReference type="PANTHER" id="PTHR10314">
    <property type="entry name" value="CYSTATHIONINE BETA-SYNTHASE"/>
    <property type="match status" value="1"/>
</dbReference>
<proteinExistence type="predicted"/>
<sequence>MTTSGNSAIEARTLGVYGSITDAIGNTPLVKLNSVTNGLAATVYVKLEYLNPGGSVKDRVALSMIQDAEASGDLRPGGTVVEGTSGNTGVGLAMIAAARGYRTIVVVPDKTSHEKIALLQAHGAEVRVTPGGRPSHHPEFVRNVAAGLAKEISGGWLAGQYDNPANPAAHRATTGPEIWDQTGGRISHFVAGIGTGGTVTGTGEYLKDVSGGAVTVIGADPENSVYGGGDGRAWNMEAVGHFLHPHTETDEWPNSYRPDVVDLVERVTDLDAITVLHRLAREEGLLMGGSSGIAVAAALRIARTLGSDEVVVVIAPDSGRSYLSKYYNDDWLGRLGFPLYGKVSDDRVSDTLHGRYGPFHYVPSSASVSTALELIGSRGSLPVALERPARGPIPVAEILGTATASRMRAAPGHHLVTTHLDPPLPTVGLTEPTSTAVLRLAAHTAQAVVTDAGTAIGLVDARDIQ</sequence>
<evidence type="ECO:0000313" key="4">
    <source>
        <dbReference type="EMBL" id="MDV6265498.1"/>
    </source>
</evidence>
<accession>A0ABU4BMN4</accession>
<dbReference type="EMBL" id="JAWLKB010000001">
    <property type="protein sequence ID" value="MDV6265498.1"/>
    <property type="molecule type" value="Genomic_DNA"/>
</dbReference>
<dbReference type="InterPro" id="IPR036052">
    <property type="entry name" value="TrpB-like_PALP_sf"/>
</dbReference>
<evidence type="ECO:0000256" key="1">
    <source>
        <dbReference type="ARBA" id="ARBA00001933"/>
    </source>
</evidence>
<gene>
    <name evidence="4" type="ORF">R3Q16_02715</name>
</gene>
<dbReference type="Proteomes" id="UP001185927">
    <property type="component" value="Unassembled WGS sequence"/>
</dbReference>
<evidence type="ECO:0000259" key="3">
    <source>
        <dbReference type="Pfam" id="PF00291"/>
    </source>
</evidence>
<dbReference type="InterPro" id="IPR001926">
    <property type="entry name" value="TrpB-like_PALP"/>
</dbReference>
<evidence type="ECO:0000313" key="5">
    <source>
        <dbReference type="Proteomes" id="UP001185927"/>
    </source>
</evidence>
<comment type="cofactor">
    <cofactor evidence="1">
        <name>pyridoxal 5'-phosphate</name>
        <dbReference type="ChEBI" id="CHEBI:597326"/>
    </cofactor>
</comment>
<dbReference type="Pfam" id="PF00291">
    <property type="entry name" value="PALP"/>
    <property type="match status" value="1"/>
</dbReference>
<evidence type="ECO:0000256" key="2">
    <source>
        <dbReference type="ARBA" id="ARBA00022898"/>
    </source>
</evidence>